<dbReference type="Pfam" id="PF01553">
    <property type="entry name" value="Acyltransferase"/>
    <property type="match status" value="1"/>
</dbReference>
<dbReference type="GO" id="GO:0003841">
    <property type="term" value="F:1-acylglycerol-3-phosphate O-acyltransferase activity"/>
    <property type="evidence" value="ECO:0007669"/>
    <property type="project" value="TreeGrafter"/>
</dbReference>
<feature type="domain" description="Phospholipid/glycerol acyltransferase" evidence="3">
    <location>
        <begin position="36"/>
        <end position="155"/>
    </location>
</feature>
<name>A0A8J3BZJ3_9ACTN</name>
<comment type="caution">
    <text evidence="4">The sequence shown here is derived from an EMBL/GenBank/DDBJ whole genome shotgun (WGS) entry which is preliminary data.</text>
</comment>
<dbReference type="PANTHER" id="PTHR10434:SF11">
    <property type="entry name" value="1-ACYL-SN-GLYCEROL-3-PHOSPHATE ACYLTRANSFERASE"/>
    <property type="match status" value="1"/>
</dbReference>
<evidence type="ECO:0000256" key="2">
    <source>
        <dbReference type="ARBA" id="ARBA00023315"/>
    </source>
</evidence>
<dbReference type="InterPro" id="IPR002123">
    <property type="entry name" value="Plipid/glycerol_acylTrfase"/>
</dbReference>
<dbReference type="Proteomes" id="UP000656042">
    <property type="component" value="Unassembled WGS sequence"/>
</dbReference>
<evidence type="ECO:0000259" key="3">
    <source>
        <dbReference type="SMART" id="SM00563"/>
    </source>
</evidence>
<dbReference type="AlphaFoldDB" id="A0A8J3BZJ3"/>
<protein>
    <submittedName>
        <fullName evidence="4">1-acyl-sn-glycerol-3-phosphate acyltransferase</fullName>
    </submittedName>
</protein>
<evidence type="ECO:0000313" key="5">
    <source>
        <dbReference type="Proteomes" id="UP000656042"/>
    </source>
</evidence>
<dbReference type="PANTHER" id="PTHR10434">
    <property type="entry name" value="1-ACYL-SN-GLYCEROL-3-PHOSPHATE ACYLTRANSFERASE"/>
    <property type="match status" value="1"/>
</dbReference>
<keyword evidence="5" id="KW-1185">Reference proteome</keyword>
<dbReference type="EMBL" id="BMMX01000006">
    <property type="protein sequence ID" value="GGK86627.1"/>
    <property type="molecule type" value="Genomic_DNA"/>
</dbReference>
<proteinExistence type="predicted"/>
<gene>
    <name evidence="4" type="ORF">GCM10012284_21000</name>
</gene>
<dbReference type="SMART" id="SM00563">
    <property type="entry name" value="PlsC"/>
    <property type="match status" value="1"/>
</dbReference>
<reference evidence="4" key="2">
    <citation type="submission" date="2020-09" db="EMBL/GenBank/DDBJ databases">
        <authorList>
            <person name="Sun Q."/>
            <person name="Zhou Y."/>
        </authorList>
    </citation>
    <scope>NUCLEOTIDE SEQUENCE</scope>
    <source>
        <strain evidence="4">CGMCC 4.7299</strain>
    </source>
</reference>
<organism evidence="4 5">
    <name type="scientific">Mangrovihabitans endophyticus</name>
    <dbReference type="NCBI Taxonomy" id="1751298"/>
    <lineage>
        <taxon>Bacteria</taxon>
        <taxon>Bacillati</taxon>
        <taxon>Actinomycetota</taxon>
        <taxon>Actinomycetes</taxon>
        <taxon>Micromonosporales</taxon>
        <taxon>Micromonosporaceae</taxon>
        <taxon>Mangrovihabitans</taxon>
    </lineage>
</organism>
<dbReference type="GO" id="GO:0006654">
    <property type="term" value="P:phosphatidic acid biosynthetic process"/>
    <property type="evidence" value="ECO:0007669"/>
    <property type="project" value="TreeGrafter"/>
</dbReference>
<evidence type="ECO:0000256" key="1">
    <source>
        <dbReference type="ARBA" id="ARBA00022679"/>
    </source>
</evidence>
<dbReference type="SUPFAM" id="SSF69593">
    <property type="entry name" value="Glycerol-3-phosphate (1)-acyltransferase"/>
    <property type="match status" value="1"/>
</dbReference>
<reference evidence="4" key="1">
    <citation type="journal article" date="2014" name="Int. J. Syst. Evol. Microbiol.">
        <title>Complete genome sequence of Corynebacterium casei LMG S-19264T (=DSM 44701T), isolated from a smear-ripened cheese.</title>
        <authorList>
            <consortium name="US DOE Joint Genome Institute (JGI-PGF)"/>
            <person name="Walter F."/>
            <person name="Albersmeier A."/>
            <person name="Kalinowski J."/>
            <person name="Ruckert C."/>
        </authorList>
    </citation>
    <scope>NUCLEOTIDE SEQUENCE</scope>
    <source>
        <strain evidence="4">CGMCC 4.7299</strain>
    </source>
</reference>
<accession>A0A8J3BZJ3</accession>
<sequence length="229" mass="24715">MSLIYTGLRALAVPTLHAFWRLRVTGRENVPKTGPVILAANHLSVSDHLFLPVACPRLVFFMAKSDYFLQGGLKGRFRGVFMRSVGQIPIERSGGRAALAGLEQARKVIMDGNVFGIFPEGTRSPDGRLYRGKTGVTRLALMTGAPVVPVGLVGTNHVQPIGTAFPHPGGTVTVRIGEPVFYGHAETIGHNAKKLREITDDIMGRIAKLSGQEIMDVYATRSGEQTPDA</sequence>
<dbReference type="GO" id="GO:0005886">
    <property type="term" value="C:plasma membrane"/>
    <property type="evidence" value="ECO:0007669"/>
    <property type="project" value="TreeGrafter"/>
</dbReference>
<dbReference type="CDD" id="cd07989">
    <property type="entry name" value="LPLAT_AGPAT-like"/>
    <property type="match status" value="1"/>
</dbReference>
<evidence type="ECO:0000313" key="4">
    <source>
        <dbReference type="EMBL" id="GGK86627.1"/>
    </source>
</evidence>
<keyword evidence="1" id="KW-0808">Transferase</keyword>
<keyword evidence="2 4" id="KW-0012">Acyltransferase</keyword>